<feature type="transmembrane region" description="Helical" evidence="1">
    <location>
        <begin position="40"/>
        <end position="62"/>
    </location>
</feature>
<sequence>MNQKPDPSKERRRAWLACVLLAVIYFVVPVEIDTNTARMGVRVLVSLLTVGVVAWLVTGLVRRQLTAPTREARSLAHLAVALVAGLLAFALADYVIARVAPAQFVDLETRIDALYFALTTLTTVGYGDVHAQGQLARVLVSVQLAFSIGVIATGASLLVKQFTARP</sequence>
<keyword evidence="3" id="KW-0813">Transport</keyword>
<evidence type="ECO:0000259" key="2">
    <source>
        <dbReference type="Pfam" id="PF07885"/>
    </source>
</evidence>
<reference evidence="3 4" key="1">
    <citation type="submission" date="2018-01" db="EMBL/GenBank/DDBJ databases">
        <title>Draft genome sequence of Jishengella sp. NA12.</title>
        <authorList>
            <person name="Sahin N."/>
            <person name="Ay H."/>
            <person name="Saygin H."/>
        </authorList>
    </citation>
    <scope>NUCLEOTIDE SEQUENCE [LARGE SCALE GENOMIC DNA]</scope>
    <source>
        <strain evidence="3 4">NA12</strain>
    </source>
</reference>
<feature type="transmembrane region" description="Helical" evidence="1">
    <location>
        <begin position="74"/>
        <end position="97"/>
    </location>
</feature>
<keyword evidence="1" id="KW-1133">Transmembrane helix</keyword>
<feature type="domain" description="Potassium channel" evidence="2">
    <location>
        <begin position="89"/>
        <end position="162"/>
    </location>
</feature>
<dbReference type="InterPro" id="IPR013099">
    <property type="entry name" value="K_chnl_dom"/>
</dbReference>
<protein>
    <submittedName>
        <fullName evidence="3">Two pore domain potassium channel family protein</fullName>
    </submittedName>
</protein>
<gene>
    <name evidence="3" type="ORF">C1I95_12580</name>
</gene>
<dbReference type="OrthoDB" id="9799090at2"/>
<proteinExistence type="predicted"/>
<accession>A0A2W2EZJ9</accession>
<keyword evidence="1" id="KW-0812">Transmembrane</keyword>
<dbReference type="Gene3D" id="1.10.287.70">
    <property type="match status" value="1"/>
</dbReference>
<keyword evidence="3" id="KW-0406">Ion transport</keyword>
<dbReference type="RefSeq" id="WP_111213995.1">
    <property type="nucleotide sequence ID" value="NZ_POTY01000063.1"/>
</dbReference>
<evidence type="ECO:0000313" key="4">
    <source>
        <dbReference type="Proteomes" id="UP000248924"/>
    </source>
</evidence>
<dbReference type="Pfam" id="PF07885">
    <property type="entry name" value="Ion_trans_2"/>
    <property type="match status" value="1"/>
</dbReference>
<dbReference type="Proteomes" id="UP000248924">
    <property type="component" value="Unassembled WGS sequence"/>
</dbReference>
<evidence type="ECO:0000313" key="3">
    <source>
        <dbReference type="EMBL" id="PZG19010.1"/>
    </source>
</evidence>
<organism evidence="3 4">
    <name type="scientific">Micromonospora craterilacus</name>
    <dbReference type="NCBI Taxonomy" id="1655439"/>
    <lineage>
        <taxon>Bacteria</taxon>
        <taxon>Bacillati</taxon>
        <taxon>Actinomycetota</taxon>
        <taxon>Actinomycetes</taxon>
        <taxon>Micromonosporales</taxon>
        <taxon>Micromonosporaceae</taxon>
        <taxon>Micromonospora</taxon>
    </lineage>
</organism>
<dbReference type="SUPFAM" id="SSF81324">
    <property type="entry name" value="Voltage-gated potassium channels"/>
    <property type="match status" value="1"/>
</dbReference>
<name>A0A2W2EZJ9_9ACTN</name>
<dbReference type="AlphaFoldDB" id="A0A2W2EZJ9"/>
<evidence type="ECO:0000256" key="1">
    <source>
        <dbReference type="SAM" id="Phobius"/>
    </source>
</evidence>
<keyword evidence="4" id="KW-1185">Reference proteome</keyword>
<dbReference type="EMBL" id="POTY01000063">
    <property type="protein sequence ID" value="PZG19010.1"/>
    <property type="molecule type" value="Genomic_DNA"/>
</dbReference>
<comment type="caution">
    <text evidence="3">The sequence shown here is derived from an EMBL/GenBank/DDBJ whole genome shotgun (WGS) entry which is preliminary data.</text>
</comment>
<keyword evidence="3" id="KW-0407">Ion channel</keyword>
<feature type="transmembrane region" description="Helical" evidence="1">
    <location>
        <begin position="12"/>
        <end position="28"/>
    </location>
</feature>
<feature type="transmembrane region" description="Helical" evidence="1">
    <location>
        <begin position="138"/>
        <end position="159"/>
    </location>
</feature>
<keyword evidence="1" id="KW-0472">Membrane</keyword>
<dbReference type="GO" id="GO:0034220">
    <property type="term" value="P:monoatomic ion transmembrane transport"/>
    <property type="evidence" value="ECO:0007669"/>
    <property type="project" value="UniProtKB-KW"/>
</dbReference>